<keyword evidence="4" id="KW-1185">Reference proteome</keyword>
<dbReference type="InterPro" id="IPR046336">
    <property type="entry name" value="Lon_prtase_N_sf"/>
</dbReference>
<dbReference type="SUPFAM" id="SSF88697">
    <property type="entry name" value="PUA domain-like"/>
    <property type="match status" value="1"/>
</dbReference>
<gene>
    <name evidence="3" type="ordered locus">Bathy17g00080</name>
</gene>
<name>K8EQK7_9CHLO</name>
<dbReference type="PANTHER" id="PTHR46732">
    <property type="entry name" value="ATP-DEPENDENT PROTEASE LA (LON) DOMAIN PROTEIN"/>
    <property type="match status" value="1"/>
</dbReference>
<keyword evidence="2" id="KW-0472">Membrane</keyword>
<accession>K8EQK7</accession>
<dbReference type="eggNOG" id="ENOG502RY2Y">
    <property type="taxonomic scope" value="Eukaryota"/>
</dbReference>
<feature type="region of interest" description="Disordered" evidence="1">
    <location>
        <begin position="521"/>
        <end position="549"/>
    </location>
</feature>
<keyword evidence="2" id="KW-1133">Transmembrane helix</keyword>
<keyword evidence="2" id="KW-0812">Transmembrane</keyword>
<feature type="transmembrane region" description="Helical" evidence="2">
    <location>
        <begin position="52"/>
        <end position="71"/>
    </location>
</feature>
<dbReference type="KEGG" id="bpg:Bathy17g00080"/>
<feature type="compositionally biased region" description="Low complexity" evidence="1">
    <location>
        <begin position="526"/>
        <end position="535"/>
    </location>
</feature>
<proteinExistence type="predicted"/>
<dbReference type="InterPro" id="IPR015947">
    <property type="entry name" value="PUA-like_sf"/>
</dbReference>
<evidence type="ECO:0000256" key="2">
    <source>
        <dbReference type="SAM" id="Phobius"/>
    </source>
</evidence>
<dbReference type="PANTHER" id="PTHR46732:SF8">
    <property type="entry name" value="ATP-DEPENDENT PROTEASE LA (LON) DOMAIN PROTEIN"/>
    <property type="match status" value="1"/>
</dbReference>
<dbReference type="OrthoDB" id="44735at2759"/>
<evidence type="ECO:0000256" key="1">
    <source>
        <dbReference type="SAM" id="MobiDB-lite"/>
    </source>
</evidence>
<dbReference type="AlphaFoldDB" id="K8EQK7"/>
<dbReference type="GeneID" id="19010911"/>
<dbReference type="RefSeq" id="XP_007508418.1">
    <property type="nucleotide sequence ID" value="XM_007508356.1"/>
</dbReference>
<reference evidence="3 4" key="1">
    <citation type="submission" date="2011-10" db="EMBL/GenBank/DDBJ databases">
        <authorList>
            <person name="Genoscope - CEA"/>
        </authorList>
    </citation>
    <scope>NUCLEOTIDE SEQUENCE [LARGE SCALE GENOMIC DNA]</scope>
    <source>
        <strain evidence="3 4">RCC 1105</strain>
    </source>
</reference>
<dbReference type="EMBL" id="FO082262">
    <property type="protein sequence ID" value="CCO20522.1"/>
    <property type="molecule type" value="Genomic_DNA"/>
</dbReference>
<organism evidence="3 4">
    <name type="scientific">Bathycoccus prasinos</name>
    <dbReference type="NCBI Taxonomy" id="41875"/>
    <lineage>
        <taxon>Eukaryota</taxon>
        <taxon>Viridiplantae</taxon>
        <taxon>Chlorophyta</taxon>
        <taxon>Mamiellophyceae</taxon>
        <taxon>Mamiellales</taxon>
        <taxon>Bathycoccaceae</taxon>
        <taxon>Bathycoccus</taxon>
    </lineage>
</organism>
<evidence type="ECO:0000313" key="4">
    <source>
        <dbReference type="Proteomes" id="UP000198341"/>
    </source>
</evidence>
<protein>
    <recommendedName>
        <fullName evidence="5">Lon N-terminal domain-containing protein</fullName>
    </recommendedName>
</protein>
<dbReference type="Gene3D" id="2.30.130.40">
    <property type="entry name" value="LON domain-like"/>
    <property type="match status" value="1"/>
</dbReference>
<evidence type="ECO:0008006" key="5">
    <source>
        <dbReference type="Google" id="ProtNLM"/>
    </source>
</evidence>
<sequence>MMQRKANPTMRSTAALINSANAKRCIETSFFFTRIFNSSFFAFSGKFRGIEIWLFVCVSFFSTHLSTHLIMQHLRFVQRVSSSSSSSSSSSCRASCSYPSSMMRVTSSSPSSSSSSSSQTSLFSGNLLRRRHHVRFAARNTERNITTLVTSLTSSLPSSRRKNRRRSHLLFTTRAASPDASGSGSYDEGVKKDWTESIQWLPFMNVSKATETEPIVTKENEVVLPIFPLGSNVHLPYSEHVLNIFEPRYRAMYNDILFNGSRRFVVPMCDPQAQGHFSKYACVFYLDDLKEVSEQTNDQVKYVCSHTCVSVVRIERVVNDTVWGDRSSYLKGVCVEIGDYGKEGEEGADNSGASDDGEYTTKESMLVEKFTRIVQMQQELDEPVRFREELVKELSAKNKKGGFWRIVELWQSLLTNRVNYKETELQRDVQALLQSFMKSQGPEFAEKQSRGEITLNSLPENIQNQFKQLQINYQEEARELVNEAIYPFQQLLEQEEHVQRLDFFSDMLVNEENRLQTKLSLKNLFSSSPSSSSSDSPDEEDDPTTGQDN</sequence>
<evidence type="ECO:0000313" key="3">
    <source>
        <dbReference type="EMBL" id="CCO20522.1"/>
    </source>
</evidence>
<dbReference type="Proteomes" id="UP000198341">
    <property type="component" value="Chromosome 17"/>
</dbReference>